<comment type="caution">
    <text evidence="7">The sequence shown here is derived from an EMBL/GenBank/DDBJ whole genome shotgun (WGS) entry which is preliminary data.</text>
</comment>
<proteinExistence type="inferred from homology"/>
<dbReference type="PIRSF" id="PIRSF036696">
    <property type="entry name" value="ACY-1"/>
    <property type="match status" value="1"/>
</dbReference>
<keyword evidence="3" id="KW-0479">Metal-binding</keyword>
<evidence type="ECO:0000256" key="4">
    <source>
        <dbReference type="ARBA" id="ARBA00022801"/>
    </source>
</evidence>
<evidence type="ECO:0000256" key="1">
    <source>
        <dbReference type="ARBA" id="ARBA00001947"/>
    </source>
</evidence>
<sequence>MTTHASGAGSDATQRFEQAEQEVVEICRKLIRIDTSNFGNNDSRGEREAAEYVAALMEDAGANPRIFESSPGRASVVGRVKGSDASLPALVVHGHLDVVPAQAEDWSVDPFSGELKDGMIWGRGAVDMKDMDAMILAVMRHMHRTGQQPKRDIIYAFFSDEEAGGTYGAGWLVQEHPELFEGATEAISEVGGFSTTVGGQRAYLLQTAEKGINWLRLQATGRAGHGSQTNDDNAVTRLAQAVSRIGEHQWDYAYTKTTRAFLEGVSEITGVAFTEDDPTALLDELGTVARFVGATLHNTSNPTALTAGYKHNVIPGKAEAMIDCRTLPGQDEMVLDTLRRLAGEGVDLITDHADISLEVPFSGDLVESMVANLKAEDPDAVVLPYMLSGGTDNKSLARLGITGYGFAPLRLPDTLDFTGMFHGVDERVPVDALQFGTRVLYRLISSY</sequence>
<dbReference type="Pfam" id="PF07687">
    <property type="entry name" value="M20_dimer"/>
    <property type="match status" value="1"/>
</dbReference>
<accession>A0A931D6P1</accession>
<dbReference type="SUPFAM" id="SSF53187">
    <property type="entry name" value="Zn-dependent exopeptidases"/>
    <property type="match status" value="1"/>
</dbReference>
<dbReference type="Pfam" id="PF01546">
    <property type="entry name" value="Peptidase_M20"/>
    <property type="match status" value="1"/>
</dbReference>
<organism evidence="7 8">
    <name type="scientific">Zhihengliuella flava</name>
    <dbReference type="NCBI Taxonomy" id="1285193"/>
    <lineage>
        <taxon>Bacteria</taxon>
        <taxon>Bacillati</taxon>
        <taxon>Actinomycetota</taxon>
        <taxon>Actinomycetes</taxon>
        <taxon>Micrococcales</taxon>
        <taxon>Micrococcaceae</taxon>
        <taxon>Zhihengliuella</taxon>
    </lineage>
</organism>
<dbReference type="CDD" id="cd05675">
    <property type="entry name" value="M20_yscS_like"/>
    <property type="match status" value="1"/>
</dbReference>
<evidence type="ECO:0000313" key="8">
    <source>
        <dbReference type="Proteomes" id="UP000625033"/>
    </source>
</evidence>
<reference evidence="7" key="1">
    <citation type="submission" date="2020-11" db="EMBL/GenBank/DDBJ databases">
        <title>Sequencing the genomes of 1000 actinobacteria strains.</title>
        <authorList>
            <person name="Klenk H.-P."/>
        </authorList>
    </citation>
    <scope>NUCLEOTIDE SEQUENCE</scope>
    <source>
        <strain evidence="7">DSM 26152</strain>
    </source>
</reference>
<dbReference type="Gene3D" id="3.40.630.10">
    <property type="entry name" value="Zn peptidases"/>
    <property type="match status" value="1"/>
</dbReference>
<dbReference type="SUPFAM" id="SSF55031">
    <property type="entry name" value="Bacterial exopeptidase dimerisation domain"/>
    <property type="match status" value="1"/>
</dbReference>
<dbReference type="InterPro" id="IPR002933">
    <property type="entry name" value="Peptidase_M20"/>
</dbReference>
<dbReference type="FunFam" id="1.10.150.900:FF:000002">
    <property type="entry name" value="M20/M25/M40 family peptidase"/>
    <property type="match status" value="1"/>
</dbReference>
<evidence type="ECO:0000313" key="7">
    <source>
        <dbReference type="EMBL" id="MBG6083409.1"/>
    </source>
</evidence>
<keyword evidence="5" id="KW-0862">Zinc</keyword>
<dbReference type="PANTHER" id="PTHR43808">
    <property type="entry name" value="ACETYLORNITHINE DEACETYLASE"/>
    <property type="match status" value="1"/>
</dbReference>
<evidence type="ECO:0000256" key="2">
    <source>
        <dbReference type="ARBA" id="ARBA00006247"/>
    </source>
</evidence>
<gene>
    <name evidence="7" type="ORF">IW252_000176</name>
</gene>
<dbReference type="InterPro" id="IPR011650">
    <property type="entry name" value="Peptidase_M20_dimer"/>
</dbReference>
<dbReference type="Proteomes" id="UP000625033">
    <property type="component" value="Unassembled WGS sequence"/>
</dbReference>
<dbReference type="GO" id="GO:0046872">
    <property type="term" value="F:metal ion binding"/>
    <property type="evidence" value="ECO:0007669"/>
    <property type="project" value="UniProtKB-KW"/>
</dbReference>
<protein>
    <submittedName>
        <fullName evidence="7">Acetylornithine deacetylase/succinyl-diaminopimelate desuccinylase-like protein</fullName>
    </submittedName>
</protein>
<dbReference type="EMBL" id="JADOTZ010000001">
    <property type="protein sequence ID" value="MBG6083409.1"/>
    <property type="molecule type" value="Genomic_DNA"/>
</dbReference>
<comment type="similarity">
    <text evidence="2">Belongs to the peptidase M20A family.</text>
</comment>
<evidence type="ECO:0000256" key="5">
    <source>
        <dbReference type="ARBA" id="ARBA00022833"/>
    </source>
</evidence>
<dbReference type="GO" id="GO:0016787">
    <property type="term" value="F:hydrolase activity"/>
    <property type="evidence" value="ECO:0007669"/>
    <property type="project" value="UniProtKB-KW"/>
</dbReference>
<dbReference type="RefSeq" id="WP_196834848.1">
    <property type="nucleotide sequence ID" value="NZ_JADOTZ010000001.1"/>
</dbReference>
<evidence type="ECO:0000256" key="3">
    <source>
        <dbReference type="ARBA" id="ARBA00022723"/>
    </source>
</evidence>
<keyword evidence="8" id="KW-1185">Reference proteome</keyword>
<keyword evidence="4" id="KW-0378">Hydrolase</keyword>
<dbReference type="Gene3D" id="1.10.150.900">
    <property type="match status" value="1"/>
</dbReference>
<comment type="cofactor">
    <cofactor evidence="1">
        <name>Zn(2+)</name>
        <dbReference type="ChEBI" id="CHEBI:29105"/>
    </cofactor>
</comment>
<dbReference type="AlphaFoldDB" id="A0A931D6P1"/>
<dbReference type="InterPro" id="IPR036264">
    <property type="entry name" value="Bact_exopeptidase_dim_dom"/>
</dbReference>
<dbReference type="InterPro" id="IPR050072">
    <property type="entry name" value="Peptidase_M20A"/>
</dbReference>
<feature type="domain" description="Peptidase M20 dimerisation" evidence="6">
    <location>
        <begin position="207"/>
        <end position="337"/>
    </location>
</feature>
<dbReference type="NCBIfam" id="NF005913">
    <property type="entry name" value="PRK07906.1"/>
    <property type="match status" value="1"/>
</dbReference>
<dbReference type="Gene3D" id="3.30.70.360">
    <property type="match status" value="1"/>
</dbReference>
<dbReference type="PANTHER" id="PTHR43808:SF8">
    <property type="entry name" value="PEPTIDASE M20 DIMERISATION DOMAIN-CONTAINING PROTEIN"/>
    <property type="match status" value="1"/>
</dbReference>
<evidence type="ECO:0000259" key="6">
    <source>
        <dbReference type="Pfam" id="PF07687"/>
    </source>
</evidence>
<name>A0A931D6P1_9MICC</name>